<dbReference type="InterPro" id="IPR013324">
    <property type="entry name" value="RNA_pol_sigma_r3/r4-like"/>
</dbReference>
<comment type="similarity">
    <text evidence="1">Belongs to the sigma-70 factor family. ECF subfamily.</text>
</comment>
<dbReference type="InterPro" id="IPR013325">
    <property type="entry name" value="RNA_pol_sigma_r2"/>
</dbReference>
<dbReference type="EMBL" id="CP000230">
    <property type="protein sequence ID" value="ABC23337.1"/>
    <property type="molecule type" value="Genomic_DNA"/>
</dbReference>
<dbReference type="PATRIC" id="fig|269796.9.peg.2644"/>
<evidence type="ECO:0000313" key="8">
    <source>
        <dbReference type="EMBL" id="ABC23337.1"/>
    </source>
</evidence>
<dbReference type="InterPro" id="IPR013249">
    <property type="entry name" value="RNA_pol_sigma70_r4_t2"/>
</dbReference>
<dbReference type="NCBIfam" id="NF004113">
    <property type="entry name" value="PRK05602.1"/>
    <property type="match status" value="1"/>
</dbReference>
<evidence type="ECO:0000256" key="2">
    <source>
        <dbReference type="ARBA" id="ARBA00023015"/>
    </source>
</evidence>
<dbReference type="EnsemblBacteria" id="ABC23337">
    <property type="protein sequence ID" value="ABC23337"/>
    <property type="gene ID" value="Rru_A2537"/>
</dbReference>
<dbReference type="InterPro" id="IPR007627">
    <property type="entry name" value="RNA_pol_sigma70_r2"/>
</dbReference>
<dbReference type="GO" id="GO:0006352">
    <property type="term" value="P:DNA-templated transcription initiation"/>
    <property type="evidence" value="ECO:0007669"/>
    <property type="project" value="InterPro"/>
</dbReference>
<dbReference type="CDD" id="cd06171">
    <property type="entry name" value="Sigma70_r4"/>
    <property type="match status" value="1"/>
</dbReference>
<proteinExistence type="inferred from homology"/>
<dbReference type="NCBIfam" id="TIGR02937">
    <property type="entry name" value="sigma70-ECF"/>
    <property type="match status" value="1"/>
</dbReference>
<dbReference type="eggNOG" id="COG1595">
    <property type="taxonomic scope" value="Bacteria"/>
</dbReference>
<evidence type="ECO:0000256" key="1">
    <source>
        <dbReference type="ARBA" id="ARBA00010641"/>
    </source>
</evidence>
<dbReference type="PhylomeDB" id="Q2RRA8"/>
<feature type="domain" description="RNA polymerase sigma factor 70 region 4 type 2" evidence="7">
    <location>
        <begin position="131"/>
        <end position="183"/>
    </location>
</feature>
<dbReference type="Pfam" id="PF08281">
    <property type="entry name" value="Sigma70_r4_2"/>
    <property type="match status" value="1"/>
</dbReference>
<keyword evidence="9" id="KW-1185">Reference proteome</keyword>
<organism evidence="8 9">
    <name type="scientific">Rhodospirillum rubrum (strain ATCC 11170 / ATH 1.1.1 / DSM 467 / LMG 4362 / NCIMB 8255 / S1)</name>
    <dbReference type="NCBI Taxonomy" id="269796"/>
    <lineage>
        <taxon>Bacteria</taxon>
        <taxon>Pseudomonadati</taxon>
        <taxon>Pseudomonadota</taxon>
        <taxon>Alphaproteobacteria</taxon>
        <taxon>Rhodospirillales</taxon>
        <taxon>Rhodospirillaceae</taxon>
        <taxon>Rhodospirillum</taxon>
    </lineage>
</organism>
<evidence type="ECO:0000256" key="4">
    <source>
        <dbReference type="ARBA" id="ARBA00023125"/>
    </source>
</evidence>
<dbReference type="GO" id="GO:0003677">
    <property type="term" value="F:DNA binding"/>
    <property type="evidence" value="ECO:0007669"/>
    <property type="project" value="UniProtKB-KW"/>
</dbReference>
<keyword evidence="3" id="KW-0731">Sigma factor</keyword>
<dbReference type="Gene3D" id="1.10.1740.10">
    <property type="match status" value="1"/>
</dbReference>
<evidence type="ECO:0000256" key="3">
    <source>
        <dbReference type="ARBA" id="ARBA00023082"/>
    </source>
</evidence>
<evidence type="ECO:0000259" key="6">
    <source>
        <dbReference type="Pfam" id="PF04542"/>
    </source>
</evidence>
<keyword evidence="2" id="KW-0805">Transcription regulation</keyword>
<dbReference type="Pfam" id="PF04542">
    <property type="entry name" value="Sigma70_r2"/>
    <property type="match status" value="1"/>
</dbReference>
<sequence>MSERPEGKASLPRPEDSADEELMALVRDNDREAFRTLVTRHIDRVVGVARRVVGPTEAEDIAQDVFLKLWTNRDQWQPGAGSFRTWLYRVVTNRCIDHTRKRTAIPIDDAPEIPDDARGPLENCHASETADRVRQALRFLSEPQRMAITLYYNEDLTAAEVATVMDLSLNAVESLLKRGRHKLRELLAENPGP</sequence>
<keyword evidence="5" id="KW-0804">Transcription</keyword>
<protein>
    <submittedName>
        <fullName evidence="8">RNA polymerase, sigma-24 subunit, ECF subfamily</fullName>
    </submittedName>
</protein>
<dbReference type="KEGG" id="rru:Rru_A2537"/>
<keyword evidence="4" id="KW-0238">DNA-binding</keyword>
<gene>
    <name evidence="8" type="ordered locus">Rru_A2537</name>
</gene>
<feature type="domain" description="RNA polymerase sigma-70 region 2" evidence="6">
    <location>
        <begin position="37"/>
        <end position="103"/>
    </location>
</feature>
<name>Q2RRA8_RHORT</name>
<evidence type="ECO:0000259" key="7">
    <source>
        <dbReference type="Pfam" id="PF08281"/>
    </source>
</evidence>
<dbReference type="Proteomes" id="UP000001929">
    <property type="component" value="Chromosome"/>
</dbReference>
<accession>Q2RRA8</accession>
<dbReference type="RefSeq" id="WP_011390290.1">
    <property type="nucleotide sequence ID" value="NC_007643.1"/>
</dbReference>
<dbReference type="PANTHER" id="PTHR43133">
    <property type="entry name" value="RNA POLYMERASE ECF-TYPE SIGMA FACTO"/>
    <property type="match status" value="1"/>
</dbReference>
<dbReference type="SUPFAM" id="SSF88946">
    <property type="entry name" value="Sigma2 domain of RNA polymerase sigma factors"/>
    <property type="match status" value="1"/>
</dbReference>
<reference evidence="8 9" key="1">
    <citation type="journal article" date="2011" name="Stand. Genomic Sci.">
        <title>Complete genome sequence of Rhodospirillum rubrum type strain (S1).</title>
        <authorList>
            <person name="Munk A.C."/>
            <person name="Copeland A."/>
            <person name="Lucas S."/>
            <person name="Lapidus A."/>
            <person name="Del Rio T.G."/>
            <person name="Barry K."/>
            <person name="Detter J.C."/>
            <person name="Hammon N."/>
            <person name="Israni S."/>
            <person name="Pitluck S."/>
            <person name="Brettin T."/>
            <person name="Bruce D."/>
            <person name="Han C."/>
            <person name="Tapia R."/>
            <person name="Gilna P."/>
            <person name="Schmutz J."/>
            <person name="Larimer F."/>
            <person name="Land M."/>
            <person name="Kyrpides N.C."/>
            <person name="Mavromatis K."/>
            <person name="Richardson P."/>
            <person name="Rohde M."/>
            <person name="Goker M."/>
            <person name="Klenk H.P."/>
            <person name="Zhang Y."/>
            <person name="Roberts G.P."/>
            <person name="Reslewic S."/>
            <person name="Schwartz D.C."/>
        </authorList>
    </citation>
    <scope>NUCLEOTIDE SEQUENCE [LARGE SCALE GENOMIC DNA]</scope>
    <source>
        <strain evidence="9">ATCC 11170 / ATH 1.1.1 / DSM 467 / LMG 4362 / NCIMB 8255 / S1</strain>
    </source>
</reference>
<evidence type="ECO:0000256" key="5">
    <source>
        <dbReference type="ARBA" id="ARBA00023163"/>
    </source>
</evidence>
<dbReference type="HOGENOM" id="CLU_047691_3_0_5"/>
<dbReference type="InterPro" id="IPR039425">
    <property type="entry name" value="RNA_pol_sigma-70-like"/>
</dbReference>
<dbReference type="PANTHER" id="PTHR43133:SF8">
    <property type="entry name" value="RNA POLYMERASE SIGMA FACTOR HI_1459-RELATED"/>
    <property type="match status" value="1"/>
</dbReference>
<dbReference type="AlphaFoldDB" id="Q2RRA8"/>
<dbReference type="InterPro" id="IPR036388">
    <property type="entry name" value="WH-like_DNA-bd_sf"/>
</dbReference>
<dbReference type="GO" id="GO:0016987">
    <property type="term" value="F:sigma factor activity"/>
    <property type="evidence" value="ECO:0007669"/>
    <property type="project" value="UniProtKB-KW"/>
</dbReference>
<dbReference type="Gene3D" id="1.10.10.10">
    <property type="entry name" value="Winged helix-like DNA-binding domain superfamily/Winged helix DNA-binding domain"/>
    <property type="match status" value="1"/>
</dbReference>
<dbReference type="InterPro" id="IPR014284">
    <property type="entry name" value="RNA_pol_sigma-70_dom"/>
</dbReference>
<dbReference type="SUPFAM" id="SSF88659">
    <property type="entry name" value="Sigma3 and sigma4 domains of RNA polymerase sigma factors"/>
    <property type="match status" value="1"/>
</dbReference>
<evidence type="ECO:0000313" key="9">
    <source>
        <dbReference type="Proteomes" id="UP000001929"/>
    </source>
</evidence>
<dbReference type="STRING" id="269796.Rru_A2537"/>